<evidence type="ECO:0000256" key="1">
    <source>
        <dbReference type="ARBA" id="ARBA00005721"/>
    </source>
</evidence>
<protein>
    <submittedName>
        <fullName evidence="3">Asp23/Gls24 family envelope stress response protein</fullName>
    </submittedName>
</protein>
<accession>A0ABS2TQS0</accession>
<dbReference type="EMBL" id="JADKYB010000006">
    <property type="protein sequence ID" value="MBM9505683.1"/>
    <property type="molecule type" value="Genomic_DNA"/>
</dbReference>
<dbReference type="Proteomes" id="UP000749040">
    <property type="component" value="Unassembled WGS sequence"/>
</dbReference>
<dbReference type="RefSeq" id="WP_205357515.1">
    <property type="nucleotide sequence ID" value="NZ_JADKYB010000006.1"/>
</dbReference>
<dbReference type="InterPro" id="IPR005531">
    <property type="entry name" value="Asp23"/>
</dbReference>
<comment type="caution">
    <text evidence="3">The sequence shown here is derived from an EMBL/GenBank/DDBJ whole genome shotgun (WGS) entry which is preliminary data.</text>
</comment>
<name>A0ABS2TQS0_9ACTN</name>
<gene>
    <name evidence="3" type="ORF">ITX44_14200</name>
</gene>
<evidence type="ECO:0000313" key="4">
    <source>
        <dbReference type="Proteomes" id="UP000749040"/>
    </source>
</evidence>
<evidence type="ECO:0000313" key="3">
    <source>
        <dbReference type="EMBL" id="MBM9505683.1"/>
    </source>
</evidence>
<sequence length="127" mass="13210">MAAAVPAQLPAADRGSLRIADRVVAKIAAQAAGEVLSDVPGADLVPRGTTPHASVSVRKSGTRDAARLRLTLELGYPADIGAVCGSVRRHVTDKVAALTGMDVPEVAVEVERLHSAAARRRDEGRVE</sequence>
<proteinExistence type="inferred from homology"/>
<reference evidence="3 4" key="1">
    <citation type="submission" date="2021-01" db="EMBL/GenBank/DDBJ databases">
        <title>Streptomyces acididurans sp. nov., isolated from a peat swamp forest soil.</title>
        <authorList>
            <person name="Chantavorakit T."/>
            <person name="Duangmal K."/>
        </authorList>
    </citation>
    <scope>NUCLEOTIDE SEQUENCE [LARGE SCALE GENOMIC DNA]</scope>
    <source>
        <strain evidence="3 4">KK5PA1</strain>
    </source>
</reference>
<organism evidence="3 4">
    <name type="scientific">Actinacidiphila acididurans</name>
    <dbReference type="NCBI Taxonomy" id="2784346"/>
    <lineage>
        <taxon>Bacteria</taxon>
        <taxon>Bacillati</taxon>
        <taxon>Actinomycetota</taxon>
        <taxon>Actinomycetes</taxon>
        <taxon>Kitasatosporales</taxon>
        <taxon>Streptomycetaceae</taxon>
        <taxon>Actinacidiphila</taxon>
    </lineage>
</organism>
<feature type="region of interest" description="Disordered" evidence="2">
    <location>
        <begin position="39"/>
        <end position="60"/>
    </location>
</feature>
<evidence type="ECO:0000256" key="2">
    <source>
        <dbReference type="SAM" id="MobiDB-lite"/>
    </source>
</evidence>
<keyword evidence="4" id="KW-1185">Reference proteome</keyword>
<dbReference type="Pfam" id="PF03780">
    <property type="entry name" value="Asp23"/>
    <property type="match status" value="1"/>
</dbReference>
<comment type="similarity">
    <text evidence="1">Belongs to the asp23 family.</text>
</comment>